<reference evidence="6" key="1">
    <citation type="submission" date="2025-08" db="UniProtKB">
        <authorList>
            <consortium name="RefSeq"/>
        </authorList>
    </citation>
    <scope>IDENTIFICATION</scope>
</reference>
<feature type="domain" description="Galectin" evidence="4">
    <location>
        <begin position="178"/>
        <end position="310"/>
    </location>
</feature>
<evidence type="ECO:0000313" key="5">
    <source>
        <dbReference type="Proteomes" id="UP001652642"/>
    </source>
</evidence>
<evidence type="ECO:0000259" key="4">
    <source>
        <dbReference type="PROSITE" id="PS51304"/>
    </source>
</evidence>
<evidence type="ECO:0000256" key="3">
    <source>
        <dbReference type="SAM" id="MobiDB-lite"/>
    </source>
</evidence>
<dbReference type="GeneID" id="110075538"/>
<feature type="compositionally biased region" description="Basic residues" evidence="3">
    <location>
        <begin position="107"/>
        <end position="119"/>
    </location>
</feature>
<dbReference type="SMART" id="SM00908">
    <property type="entry name" value="Gal-bind_lectin"/>
    <property type="match status" value="2"/>
</dbReference>
<feature type="domain" description="Galectin" evidence="4">
    <location>
        <begin position="349"/>
        <end position="477"/>
    </location>
</feature>
<feature type="region of interest" description="Disordered" evidence="3">
    <location>
        <begin position="92"/>
        <end position="125"/>
    </location>
</feature>
<dbReference type="Proteomes" id="UP001652642">
    <property type="component" value="Chromosome 7"/>
</dbReference>
<dbReference type="PROSITE" id="PS51304">
    <property type="entry name" value="GALECTIN"/>
    <property type="match status" value="2"/>
</dbReference>
<accession>A0ABM5EN38</accession>
<dbReference type="Pfam" id="PF00337">
    <property type="entry name" value="Gal-bind_lectin"/>
    <property type="match status" value="2"/>
</dbReference>
<dbReference type="InterPro" id="IPR013320">
    <property type="entry name" value="ConA-like_dom_sf"/>
</dbReference>
<dbReference type="PANTHER" id="PTHR11346">
    <property type="entry name" value="GALECTIN"/>
    <property type="match status" value="1"/>
</dbReference>
<evidence type="ECO:0000256" key="1">
    <source>
        <dbReference type="ARBA" id="ARBA00022734"/>
    </source>
</evidence>
<dbReference type="Gene3D" id="2.60.120.200">
    <property type="match status" value="2"/>
</dbReference>
<gene>
    <name evidence="6" type="primary">LOC110075538</name>
</gene>
<protein>
    <recommendedName>
        <fullName evidence="2">Galectin</fullName>
    </recommendedName>
</protein>
<organism evidence="5 6">
    <name type="scientific">Pogona vitticeps</name>
    <name type="common">central bearded dragon</name>
    <dbReference type="NCBI Taxonomy" id="103695"/>
    <lineage>
        <taxon>Eukaryota</taxon>
        <taxon>Metazoa</taxon>
        <taxon>Chordata</taxon>
        <taxon>Craniata</taxon>
        <taxon>Vertebrata</taxon>
        <taxon>Euteleostomi</taxon>
        <taxon>Lepidosauria</taxon>
        <taxon>Squamata</taxon>
        <taxon>Bifurcata</taxon>
        <taxon>Unidentata</taxon>
        <taxon>Episquamata</taxon>
        <taxon>Toxicofera</taxon>
        <taxon>Iguania</taxon>
        <taxon>Acrodonta</taxon>
        <taxon>Agamidae</taxon>
        <taxon>Amphibolurinae</taxon>
        <taxon>Pogona</taxon>
    </lineage>
</organism>
<dbReference type="InterPro" id="IPR044156">
    <property type="entry name" value="Galectin-like"/>
</dbReference>
<sequence length="477" mass="52594">MSPGVAICLGRARVHICKEGEEGLARSLSFLSLSVSGGGAAEEAPACCSASGRRVAWAALQPKPGRERKGRGASLPPSPSLAALLSALLPPPRRPAPSAFPSPPGQRRLKSRPPARRRPIGQVSAALRTPPRLAMAFQTPFFRPEKRECQQGGKGSRHVANICHDAQQSNMWLTSLPFTGPIYGGLKDGMMVLVCGSVLHSCERFQIDFQCGCAQSPRPDIAFHFNPRFNERCVVSNSFERGSWQREERKQDLPFRKGHPFEIRILVNSSSFMVAVDGKHYLEFKHRIPLNRVDTIGISGGLEVASISFQGPATNSVFPSNPVFPPGYPQNTPFPPGPYFPPQNYPVPFRMPIVGGLFPSRSIILSGTVPPNATRFHVNLKAGSNTAFQLNPRFNENVIVRNSKFNDCWGSEERNLSTGMPFSRNQAFTIWIMCETHCFKVAVNGQHLFDYNHRFPNLQQIDQLEVEGDVTLTNVQA</sequence>
<dbReference type="CDD" id="cd00070">
    <property type="entry name" value="GLECT"/>
    <property type="match status" value="2"/>
</dbReference>
<keyword evidence="1 2" id="KW-0430">Lectin</keyword>
<name>A0ABM5EN38_9SAUR</name>
<dbReference type="PANTHER" id="PTHR11346:SF80">
    <property type="entry name" value="GALECTIN-9C"/>
    <property type="match status" value="1"/>
</dbReference>
<dbReference type="SMART" id="SM00276">
    <property type="entry name" value="GLECT"/>
    <property type="match status" value="2"/>
</dbReference>
<evidence type="ECO:0000313" key="6">
    <source>
        <dbReference type="RefSeq" id="XP_072834567.1"/>
    </source>
</evidence>
<evidence type="ECO:0000256" key="2">
    <source>
        <dbReference type="RuleBase" id="RU102079"/>
    </source>
</evidence>
<dbReference type="InterPro" id="IPR001079">
    <property type="entry name" value="Galectin_CRD"/>
</dbReference>
<dbReference type="SUPFAM" id="SSF49899">
    <property type="entry name" value="Concanavalin A-like lectins/glucanases"/>
    <property type="match status" value="2"/>
</dbReference>
<keyword evidence="5" id="KW-1185">Reference proteome</keyword>
<dbReference type="RefSeq" id="XP_072834567.1">
    <property type="nucleotide sequence ID" value="XM_072978466.1"/>
</dbReference>
<proteinExistence type="predicted"/>
<feature type="compositionally biased region" description="Pro residues" evidence="3">
    <location>
        <begin position="92"/>
        <end position="104"/>
    </location>
</feature>